<comment type="caution">
    <text evidence="3">The sequence shown here is derived from an EMBL/GenBank/DDBJ whole genome shotgun (WGS) entry which is preliminary data.</text>
</comment>
<dbReference type="EMBL" id="LNIX01000004">
    <property type="protein sequence ID" value="OXA56050.1"/>
    <property type="molecule type" value="Genomic_DNA"/>
</dbReference>
<reference evidence="3 4" key="1">
    <citation type="submission" date="2015-12" db="EMBL/GenBank/DDBJ databases">
        <title>The genome of Folsomia candida.</title>
        <authorList>
            <person name="Faddeeva A."/>
            <person name="Derks M.F."/>
            <person name="Anvar Y."/>
            <person name="Smit S."/>
            <person name="Van Straalen N."/>
            <person name="Roelofs D."/>
        </authorList>
    </citation>
    <scope>NUCLEOTIDE SEQUENCE [LARGE SCALE GENOMIC DNA]</scope>
    <source>
        <strain evidence="3 4">VU population</strain>
        <tissue evidence="3">Whole body</tissue>
    </source>
</reference>
<keyword evidence="1" id="KW-0472">Membrane</keyword>
<dbReference type="STRING" id="158441.A0A226EF95"/>
<dbReference type="PROSITE" id="PS51340">
    <property type="entry name" value="MOSC"/>
    <property type="match status" value="1"/>
</dbReference>
<evidence type="ECO:0000313" key="4">
    <source>
        <dbReference type="Proteomes" id="UP000198287"/>
    </source>
</evidence>
<feature type="domain" description="MOSC" evidence="2">
    <location>
        <begin position="203"/>
        <end position="365"/>
    </location>
</feature>
<dbReference type="Proteomes" id="UP000198287">
    <property type="component" value="Unassembled WGS sequence"/>
</dbReference>
<keyword evidence="4" id="KW-1185">Reference proteome</keyword>
<dbReference type="OrthoDB" id="17255at2759"/>
<evidence type="ECO:0000313" key="3">
    <source>
        <dbReference type="EMBL" id="OXA56050.1"/>
    </source>
</evidence>
<dbReference type="GO" id="GO:0030170">
    <property type="term" value="F:pyridoxal phosphate binding"/>
    <property type="evidence" value="ECO:0007669"/>
    <property type="project" value="InterPro"/>
</dbReference>
<dbReference type="AlphaFoldDB" id="A0A226EF95"/>
<dbReference type="Pfam" id="PF03473">
    <property type="entry name" value="MOSC"/>
    <property type="match status" value="1"/>
</dbReference>
<dbReference type="SUPFAM" id="SSF141673">
    <property type="entry name" value="MOSC N-terminal domain-like"/>
    <property type="match status" value="1"/>
</dbReference>
<gene>
    <name evidence="3" type="ORF">Fcan01_09114</name>
</gene>
<keyword evidence="1" id="KW-0812">Transmembrane</keyword>
<name>A0A226EF95_FOLCA</name>
<sequence length="367" mass="41345">MAKESLHKFAGMGQDSQIYYLTAFLATALLVGIGAWLFTSMKKKKSTSTQNTKVRPEKWCLVGKVAKLIVYPIKSCQGIVVEEAAVTRLGLKLRDHNIRDRDFMIVDKKGKSITLDVMPAMSFITLEPSLEKKNHLVMSAPGMDSIVFTYPDEDKSEEKICRVMHDKNVKALDCGDQVAEWIQTFLGKEELRLFYHHVPETQRTFEPYMFECPLYEKTDMGAFQNETSYLIVGQESIDELNARLPEKKSSWRNWRPTILIDNVLEPFAEINWSFVKIGGENVILKAAIPCARCGLTTVDQDTGTLPKDGEPLKTLRQMNKTDVIVDRKMAEVVKNRGIMGIRMGLYVPAGAEGSLIKVGDPIYAALL</sequence>
<dbReference type="SUPFAM" id="SSF50800">
    <property type="entry name" value="PK beta-barrel domain-like"/>
    <property type="match status" value="1"/>
</dbReference>
<dbReference type="InterPro" id="IPR011037">
    <property type="entry name" value="Pyrv_Knase-like_insert_dom_sf"/>
</dbReference>
<organism evidence="3 4">
    <name type="scientific">Folsomia candida</name>
    <name type="common">Springtail</name>
    <dbReference type="NCBI Taxonomy" id="158441"/>
    <lineage>
        <taxon>Eukaryota</taxon>
        <taxon>Metazoa</taxon>
        <taxon>Ecdysozoa</taxon>
        <taxon>Arthropoda</taxon>
        <taxon>Hexapoda</taxon>
        <taxon>Collembola</taxon>
        <taxon>Entomobryomorpha</taxon>
        <taxon>Isotomoidea</taxon>
        <taxon>Isotomidae</taxon>
        <taxon>Proisotominae</taxon>
        <taxon>Folsomia</taxon>
    </lineage>
</organism>
<accession>A0A226EF95</accession>
<feature type="transmembrane region" description="Helical" evidence="1">
    <location>
        <begin position="18"/>
        <end position="38"/>
    </location>
</feature>
<dbReference type="PANTHER" id="PTHR14237:SF19">
    <property type="entry name" value="MITOCHONDRIAL AMIDOXIME REDUCING COMPONENT 1"/>
    <property type="match status" value="1"/>
</dbReference>
<dbReference type="PANTHER" id="PTHR14237">
    <property type="entry name" value="MOLYBDOPTERIN COFACTOR SULFURASE MOSC"/>
    <property type="match status" value="1"/>
</dbReference>
<dbReference type="GO" id="GO:0003824">
    <property type="term" value="F:catalytic activity"/>
    <property type="evidence" value="ECO:0007669"/>
    <property type="project" value="InterPro"/>
</dbReference>
<dbReference type="GO" id="GO:0030151">
    <property type="term" value="F:molybdenum ion binding"/>
    <property type="evidence" value="ECO:0007669"/>
    <property type="project" value="InterPro"/>
</dbReference>
<keyword evidence="1" id="KW-1133">Transmembrane helix</keyword>
<dbReference type="OMA" id="WRWVRIG"/>
<proteinExistence type="predicted"/>
<protein>
    <submittedName>
        <fullName evidence="3">Mitochondrial amidoxime-reducing component 1</fullName>
    </submittedName>
</protein>
<evidence type="ECO:0000259" key="2">
    <source>
        <dbReference type="PROSITE" id="PS51340"/>
    </source>
</evidence>
<evidence type="ECO:0000256" key="1">
    <source>
        <dbReference type="SAM" id="Phobius"/>
    </source>
</evidence>
<dbReference type="InterPro" id="IPR005303">
    <property type="entry name" value="MOCOS_middle"/>
</dbReference>
<dbReference type="Pfam" id="PF03476">
    <property type="entry name" value="MOSC_N"/>
    <property type="match status" value="1"/>
</dbReference>
<dbReference type="InterPro" id="IPR005302">
    <property type="entry name" value="MoCF_Sase_C"/>
</dbReference>